<dbReference type="Proteomes" id="UP000186817">
    <property type="component" value="Unassembled WGS sequence"/>
</dbReference>
<proteinExistence type="predicted"/>
<evidence type="ECO:0000313" key="2">
    <source>
        <dbReference type="Proteomes" id="UP000186817"/>
    </source>
</evidence>
<dbReference type="OrthoDB" id="432256at2759"/>
<gene>
    <name evidence="1" type="ORF">AK812_SmicGene30778</name>
</gene>
<sequence>MARLPLRKRDRFSVHPHLASPTTVAIDLIKELLQLAPRFKAQGEKVETPRGVVILKSFLAGKQHPGTFTKGRLRQTKVFAFEAFEGFKAFKVVALRWKPCRPSFPLEAFLPSFSPPKPSKSFDLTLRAFVLTFQAFEAFLPSASTESTPDQSRACDFYHTRSGSGKFLKKHLAWLRTSIFDALLGGRLVRLQESACPNVYGLPTGALARFLVELMLTRYGLRISTVQSV</sequence>
<keyword evidence="2" id="KW-1185">Reference proteome</keyword>
<organism evidence="1 2">
    <name type="scientific">Symbiodinium microadriaticum</name>
    <name type="common">Dinoflagellate</name>
    <name type="synonym">Zooxanthella microadriatica</name>
    <dbReference type="NCBI Taxonomy" id="2951"/>
    <lineage>
        <taxon>Eukaryota</taxon>
        <taxon>Sar</taxon>
        <taxon>Alveolata</taxon>
        <taxon>Dinophyceae</taxon>
        <taxon>Suessiales</taxon>
        <taxon>Symbiodiniaceae</taxon>
        <taxon>Symbiodinium</taxon>
    </lineage>
</organism>
<reference evidence="1 2" key="1">
    <citation type="submission" date="2016-02" db="EMBL/GenBank/DDBJ databases">
        <title>Genome analysis of coral dinoflagellate symbionts highlights evolutionary adaptations to a symbiotic lifestyle.</title>
        <authorList>
            <person name="Aranda M."/>
            <person name="Li Y."/>
            <person name="Liew Y.J."/>
            <person name="Baumgarten S."/>
            <person name="Simakov O."/>
            <person name="Wilson M."/>
            <person name="Piel J."/>
            <person name="Ashoor H."/>
            <person name="Bougouffa S."/>
            <person name="Bajic V.B."/>
            <person name="Ryu T."/>
            <person name="Ravasi T."/>
            <person name="Bayer T."/>
            <person name="Micklem G."/>
            <person name="Kim H."/>
            <person name="Bhak J."/>
            <person name="Lajeunesse T.C."/>
            <person name="Voolstra C.R."/>
        </authorList>
    </citation>
    <scope>NUCLEOTIDE SEQUENCE [LARGE SCALE GENOMIC DNA]</scope>
    <source>
        <strain evidence="1 2">CCMP2467</strain>
    </source>
</reference>
<comment type="caution">
    <text evidence="1">The sequence shown here is derived from an EMBL/GenBank/DDBJ whole genome shotgun (WGS) entry which is preliminary data.</text>
</comment>
<accession>A0A1Q9CYB8</accession>
<name>A0A1Q9CYB8_SYMMI</name>
<dbReference type="EMBL" id="LSRX01000835">
    <property type="protein sequence ID" value="OLP87922.1"/>
    <property type="molecule type" value="Genomic_DNA"/>
</dbReference>
<protein>
    <submittedName>
        <fullName evidence="1">Uncharacterized protein</fullName>
    </submittedName>
</protein>
<evidence type="ECO:0000313" key="1">
    <source>
        <dbReference type="EMBL" id="OLP87922.1"/>
    </source>
</evidence>
<dbReference type="AlphaFoldDB" id="A0A1Q9CYB8"/>